<comment type="caution">
    <text evidence="1">The sequence shown here is derived from an EMBL/GenBank/DDBJ whole genome shotgun (WGS) entry which is preliminary data.</text>
</comment>
<organism evidence="1 2">
    <name type="scientific">Hymenobacter rigui</name>
    <dbReference type="NCBI Taxonomy" id="334424"/>
    <lineage>
        <taxon>Bacteria</taxon>
        <taxon>Pseudomonadati</taxon>
        <taxon>Bacteroidota</taxon>
        <taxon>Cytophagia</taxon>
        <taxon>Cytophagales</taxon>
        <taxon>Hymenobacteraceae</taxon>
        <taxon>Hymenobacter</taxon>
    </lineage>
</organism>
<accession>A0A428K9Q0</accession>
<dbReference type="InterPro" id="IPR027417">
    <property type="entry name" value="P-loop_NTPase"/>
</dbReference>
<keyword evidence="2" id="KW-1185">Reference proteome</keyword>
<sequence>MRQTSTTSSDSDLLTGLLGRLGFAARPDGELQLRGIRNPDSSLRWVWPAGEQQPLFLAFYNATTWKARLFSQAVRLAFACRLQGLLFPVLPGRYQAESRPGWLPGSFALFTGTPGPNRKAVCCAPDAQGRRVFAKLALGPEAEAKIAREAAVLARPRPAALRAVPLPQLLASAPGLLVQTDVQPAHAIRSATLELPHRAYLCATAAAARRLPLAATEFWHTVHHQVADLLNLPDTRLPVGLRRQLATLLAGLSPQQQLGFGFAHGDFTPWNCWVAPGPDEATPGHLALYDLEFATEQAPVLYDLFHFQVQQGLLVERLAPAVIRDQALALAAQLDPGLAPAEVRLAWHLYLLHQVSSGLLLYHAQPEWHTQVQWLLAGWHGLVNLELAATEPHRRLVLAELLDALPGRGGVVLKLRAADAYELRPTSDVDALLPRAAARATARFLRRHPLVRAATVRPQAHMLSVDCHLHDDTFLSVDLLHEVERKTLRLLPAPTVLAAARTVAPGVPVPSLAHDFAYTWLFYWLNASSVPAGHLWHFEQQPAAEQRALLDNLRRDYGLSFGSLAEAAEFDAALLPALQRAVRRQPGNGWLQRGRRALAYGWHTLASHFRPQGMLITFSGVDGAGKSTVIEHVRHGLEKQWRKRVVVIRHRPSVLPILSAWKYGKAGAEQRAVQSLPRQGQNQSQLSSLARFAYYYLDYVVGQAVVWLQHTRRGHIVLYDRYYFDFINDSRRSNLRLPEGLTRSLYRFVHKPRLNFFLYADAAEILRRKQEMPAADITLLTRKYQELFRQLGSRYRHSRYIPIRNHDLDATLSTISTYIRQEIQ</sequence>
<name>A0A428K9Q0_9BACT</name>
<dbReference type="InterPro" id="IPR011009">
    <property type="entry name" value="Kinase-like_dom_sf"/>
</dbReference>
<dbReference type="SUPFAM" id="SSF56112">
    <property type="entry name" value="Protein kinase-like (PK-like)"/>
    <property type="match status" value="1"/>
</dbReference>
<dbReference type="Gene3D" id="3.40.50.300">
    <property type="entry name" value="P-loop containing nucleotide triphosphate hydrolases"/>
    <property type="match status" value="1"/>
</dbReference>
<proteinExistence type="predicted"/>
<evidence type="ECO:0000313" key="2">
    <source>
        <dbReference type="Proteomes" id="UP000273500"/>
    </source>
</evidence>
<dbReference type="OrthoDB" id="2088152at2"/>
<dbReference type="AlphaFoldDB" id="A0A428K9Q0"/>
<dbReference type="EMBL" id="RWIT01000027">
    <property type="protein sequence ID" value="RSK43103.1"/>
    <property type="molecule type" value="Genomic_DNA"/>
</dbReference>
<reference evidence="1 2" key="1">
    <citation type="submission" date="2018-12" db="EMBL/GenBank/DDBJ databases">
        <authorList>
            <person name="Feng G."/>
            <person name="Zhu H."/>
        </authorList>
    </citation>
    <scope>NUCLEOTIDE SEQUENCE [LARGE SCALE GENOMIC DNA]</scope>
    <source>
        <strain evidence="1 2">KCTC 12533</strain>
    </source>
</reference>
<evidence type="ECO:0000313" key="1">
    <source>
        <dbReference type="EMBL" id="RSK43103.1"/>
    </source>
</evidence>
<evidence type="ECO:0008006" key="3">
    <source>
        <dbReference type="Google" id="ProtNLM"/>
    </source>
</evidence>
<dbReference type="Proteomes" id="UP000273500">
    <property type="component" value="Unassembled WGS sequence"/>
</dbReference>
<protein>
    <recommendedName>
        <fullName evidence="3">Thymidylate kinase</fullName>
    </recommendedName>
</protein>
<dbReference type="SUPFAM" id="SSF52540">
    <property type="entry name" value="P-loop containing nucleoside triphosphate hydrolases"/>
    <property type="match status" value="1"/>
</dbReference>
<dbReference type="RefSeq" id="WP_125424513.1">
    <property type="nucleotide sequence ID" value="NZ_RWIT01000027.1"/>
</dbReference>
<gene>
    <name evidence="1" type="ORF">EI291_22355</name>
</gene>